<name>A0AAN7SIR7_9COLE</name>
<accession>A0AAN7SIR7</accession>
<dbReference type="AlphaFoldDB" id="A0AAN7SIR7"/>
<sequence>MPGRTHSRVKNRGKASRSKRIRDKRERSLRMYRIVNFEYFTSEFSKVVLHDIHCTMGKMIYKKENKIGIVSSFFYHCQTCDKTLKKFSHPPETTKNVNKMIVWGANSIGIGYVQTEELLSTAVRSAIINNSKTIKDVEQLREDLRNSPYHVFGDHSKCPLEYCKRKNEDEINYVTLLKQIKMFSEVWSALDYLVCKANRLVTNATTNYAERYMSLVSKFSGGKRINFCKRGSYLRRCIGAGLSFNNGSSWHKHVVKTKKVHLL</sequence>
<evidence type="ECO:0000256" key="1">
    <source>
        <dbReference type="SAM" id="MobiDB-lite"/>
    </source>
</evidence>
<keyword evidence="4" id="KW-1185">Reference proteome</keyword>
<evidence type="ECO:0000313" key="4">
    <source>
        <dbReference type="Proteomes" id="UP001353858"/>
    </source>
</evidence>
<dbReference type="Proteomes" id="UP001353858">
    <property type="component" value="Unassembled WGS sequence"/>
</dbReference>
<comment type="caution">
    <text evidence="3">The sequence shown here is derived from an EMBL/GenBank/DDBJ whole genome shotgun (WGS) entry which is preliminary data.</text>
</comment>
<gene>
    <name evidence="3" type="ORF">RN001_006716</name>
</gene>
<proteinExistence type="predicted"/>
<reference evidence="4" key="1">
    <citation type="submission" date="2023-01" db="EMBL/GenBank/DDBJ databases">
        <title>Key to firefly adult light organ development and bioluminescence: homeobox transcription factors regulate luciferase expression and transportation to peroxisome.</title>
        <authorList>
            <person name="Fu X."/>
        </authorList>
    </citation>
    <scope>NUCLEOTIDE SEQUENCE [LARGE SCALE GENOMIC DNA]</scope>
</reference>
<evidence type="ECO:0000313" key="3">
    <source>
        <dbReference type="EMBL" id="KAK4883397.1"/>
    </source>
</evidence>
<dbReference type="InterPro" id="IPR049012">
    <property type="entry name" value="Mutator_transp_dom"/>
</dbReference>
<feature type="region of interest" description="Disordered" evidence="1">
    <location>
        <begin position="1"/>
        <end position="22"/>
    </location>
</feature>
<protein>
    <recommendedName>
        <fullName evidence="2">Mutator-like transposase domain-containing protein</fullName>
    </recommendedName>
</protein>
<feature type="domain" description="Mutator-like transposase" evidence="2">
    <location>
        <begin position="33"/>
        <end position="121"/>
    </location>
</feature>
<dbReference type="Pfam" id="PF20700">
    <property type="entry name" value="Mutator"/>
    <property type="match status" value="1"/>
</dbReference>
<organism evidence="3 4">
    <name type="scientific">Aquatica leii</name>
    <dbReference type="NCBI Taxonomy" id="1421715"/>
    <lineage>
        <taxon>Eukaryota</taxon>
        <taxon>Metazoa</taxon>
        <taxon>Ecdysozoa</taxon>
        <taxon>Arthropoda</taxon>
        <taxon>Hexapoda</taxon>
        <taxon>Insecta</taxon>
        <taxon>Pterygota</taxon>
        <taxon>Neoptera</taxon>
        <taxon>Endopterygota</taxon>
        <taxon>Coleoptera</taxon>
        <taxon>Polyphaga</taxon>
        <taxon>Elateriformia</taxon>
        <taxon>Elateroidea</taxon>
        <taxon>Lampyridae</taxon>
        <taxon>Luciolinae</taxon>
        <taxon>Aquatica</taxon>
    </lineage>
</organism>
<dbReference type="EMBL" id="JARPUR010000002">
    <property type="protein sequence ID" value="KAK4883397.1"/>
    <property type="molecule type" value="Genomic_DNA"/>
</dbReference>
<evidence type="ECO:0000259" key="2">
    <source>
        <dbReference type="Pfam" id="PF20700"/>
    </source>
</evidence>